<dbReference type="InterPro" id="IPR011761">
    <property type="entry name" value="ATP-grasp"/>
</dbReference>
<dbReference type="InterPro" id="IPR003806">
    <property type="entry name" value="ATP-grasp_PylC-type"/>
</dbReference>
<feature type="domain" description="ATP-grasp" evidence="3">
    <location>
        <begin position="126"/>
        <end position="305"/>
    </location>
</feature>
<feature type="region of interest" description="Disordered" evidence="2">
    <location>
        <begin position="1"/>
        <end position="30"/>
    </location>
</feature>
<gene>
    <name evidence="4" type="ORF">H7313_12435</name>
</gene>
<dbReference type="GO" id="GO:0005737">
    <property type="term" value="C:cytoplasm"/>
    <property type="evidence" value="ECO:0007669"/>
    <property type="project" value="TreeGrafter"/>
</dbReference>
<dbReference type="Gene3D" id="3.30.470.20">
    <property type="entry name" value="ATP-grasp fold, B domain"/>
    <property type="match status" value="1"/>
</dbReference>
<dbReference type="GO" id="GO:0009432">
    <property type="term" value="P:SOS response"/>
    <property type="evidence" value="ECO:0007669"/>
    <property type="project" value="TreeGrafter"/>
</dbReference>
<dbReference type="AlphaFoldDB" id="A0A842JI23"/>
<evidence type="ECO:0000259" key="3">
    <source>
        <dbReference type="PROSITE" id="PS50975"/>
    </source>
</evidence>
<dbReference type="Pfam" id="PF02655">
    <property type="entry name" value="ATP-grasp_3"/>
    <property type="match status" value="1"/>
</dbReference>
<feature type="compositionally biased region" description="Basic and acidic residues" evidence="2">
    <location>
        <begin position="1"/>
        <end position="24"/>
    </location>
</feature>
<sequence length="314" mass="33840">MGAHGRDGRDERSERDRSSARTRDGGNPMIGVLYESDEWSDRKLAAEIEACDAPVRLVNMEGEAAEEEALACEMLVSRVFASAQFRGHEASLERMPRVIRAAEERGIPLVNPGRAHFFEVDKRLATETLAAAGLVTPAVYACGTPAELDPESLSYPCVVKPNCGGRTTCTAIVRSAAEARAFLAEAPAIVFIAQEYVEPARGFLTRVEVVDGACALVVKRSVADNGLSAYRFGSTYAAYPDVPRAVTDAAERASAALSIELGSFDVIESDRGPCIIDANSVSNVSEDCTELLGMDLMRAHAEAVARRWHRLHPA</sequence>
<keyword evidence="5" id="KW-1185">Reference proteome</keyword>
<dbReference type="PROSITE" id="PS50975">
    <property type="entry name" value="ATP_GRASP"/>
    <property type="match status" value="1"/>
</dbReference>
<dbReference type="InterPro" id="IPR013815">
    <property type="entry name" value="ATP_grasp_subdomain_1"/>
</dbReference>
<dbReference type="Gene3D" id="3.30.1490.20">
    <property type="entry name" value="ATP-grasp fold, A domain"/>
    <property type="match status" value="1"/>
</dbReference>
<dbReference type="GO" id="GO:0005524">
    <property type="term" value="F:ATP binding"/>
    <property type="evidence" value="ECO:0007669"/>
    <property type="project" value="UniProtKB-UniRule"/>
</dbReference>
<dbReference type="PANTHER" id="PTHR21621">
    <property type="entry name" value="RIBOSOMAL PROTEIN S6 MODIFICATION PROTEIN"/>
    <property type="match status" value="1"/>
</dbReference>
<dbReference type="GO" id="GO:0046872">
    <property type="term" value="F:metal ion binding"/>
    <property type="evidence" value="ECO:0007669"/>
    <property type="project" value="InterPro"/>
</dbReference>
<evidence type="ECO:0000256" key="2">
    <source>
        <dbReference type="SAM" id="MobiDB-lite"/>
    </source>
</evidence>
<evidence type="ECO:0000256" key="1">
    <source>
        <dbReference type="PROSITE-ProRule" id="PRU00409"/>
    </source>
</evidence>
<dbReference type="EMBL" id="JACMSE010000010">
    <property type="protein sequence ID" value="MBC2890141.1"/>
    <property type="molecule type" value="Genomic_DNA"/>
</dbReference>
<keyword evidence="1" id="KW-0547">Nucleotide-binding</keyword>
<dbReference type="PANTHER" id="PTHR21621:SF0">
    <property type="entry name" value="BETA-CITRYLGLUTAMATE SYNTHASE B-RELATED"/>
    <property type="match status" value="1"/>
</dbReference>
<evidence type="ECO:0000313" key="5">
    <source>
        <dbReference type="Proteomes" id="UP000587396"/>
    </source>
</evidence>
<evidence type="ECO:0000313" key="4">
    <source>
        <dbReference type="EMBL" id="MBC2890141.1"/>
    </source>
</evidence>
<accession>A0A842JI23</accession>
<dbReference type="GO" id="GO:0018169">
    <property type="term" value="F:ribosomal S6-glutamic acid ligase activity"/>
    <property type="evidence" value="ECO:0007669"/>
    <property type="project" value="TreeGrafter"/>
</dbReference>
<proteinExistence type="predicted"/>
<protein>
    <submittedName>
        <fullName evidence="4">ATP-grasp domain-containing protein</fullName>
    </submittedName>
</protein>
<organism evidence="4 5">
    <name type="scientific">Gordonibacter massiliensis</name>
    <name type="common">ex Traore et al. 2017</name>
    <dbReference type="NCBI Taxonomy" id="1841863"/>
    <lineage>
        <taxon>Bacteria</taxon>
        <taxon>Bacillati</taxon>
        <taxon>Actinomycetota</taxon>
        <taxon>Coriobacteriia</taxon>
        <taxon>Eggerthellales</taxon>
        <taxon>Eggerthellaceae</taxon>
        <taxon>Gordonibacter</taxon>
    </lineage>
</organism>
<keyword evidence="1" id="KW-0067">ATP-binding</keyword>
<dbReference type="SUPFAM" id="SSF56059">
    <property type="entry name" value="Glutathione synthetase ATP-binding domain-like"/>
    <property type="match status" value="1"/>
</dbReference>
<comment type="caution">
    <text evidence="4">The sequence shown here is derived from an EMBL/GenBank/DDBJ whole genome shotgun (WGS) entry which is preliminary data.</text>
</comment>
<reference evidence="4 5" key="1">
    <citation type="submission" date="2020-08" db="EMBL/GenBank/DDBJ databases">
        <authorList>
            <person name="Liu C."/>
            <person name="Sun Q."/>
        </authorList>
    </citation>
    <scope>NUCLEOTIDE SEQUENCE [LARGE SCALE GENOMIC DNA]</scope>
    <source>
        <strain evidence="4 5">N22</strain>
    </source>
</reference>
<name>A0A842JI23_9ACTN</name>
<dbReference type="Proteomes" id="UP000587396">
    <property type="component" value="Unassembled WGS sequence"/>
</dbReference>